<comment type="subcellular location">
    <subcellularLocation>
        <location evidence="1">Membrane</location>
        <topology evidence="1">Single-pass membrane protein</topology>
    </subcellularLocation>
</comment>
<protein>
    <submittedName>
        <fullName evidence="6">Translocation/assembly module TamB domain-containing protein</fullName>
    </submittedName>
</protein>
<dbReference type="EMBL" id="CP072800">
    <property type="protein sequence ID" value="QTR51358.1"/>
    <property type="molecule type" value="Genomic_DNA"/>
</dbReference>
<dbReference type="Pfam" id="PF04357">
    <property type="entry name" value="TamB"/>
    <property type="match status" value="1"/>
</dbReference>
<evidence type="ECO:0000313" key="7">
    <source>
        <dbReference type="Proteomes" id="UP000672027"/>
    </source>
</evidence>
<evidence type="ECO:0000313" key="6">
    <source>
        <dbReference type="EMBL" id="QTR51358.1"/>
    </source>
</evidence>
<gene>
    <name evidence="6" type="ORF">J8380_07360</name>
</gene>
<dbReference type="Proteomes" id="UP000672027">
    <property type="component" value="Chromosome"/>
</dbReference>
<evidence type="ECO:0000256" key="3">
    <source>
        <dbReference type="ARBA" id="ARBA00022989"/>
    </source>
</evidence>
<keyword evidence="3" id="KW-1133">Transmembrane helix</keyword>
<dbReference type="PANTHER" id="PTHR36985:SF1">
    <property type="entry name" value="TRANSLOCATION AND ASSEMBLY MODULE SUBUNIT TAMB"/>
    <property type="match status" value="1"/>
</dbReference>
<reference evidence="6 7" key="1">
    <citation type="submission" date="2021-04" db="EMBL/GenBank/DDBJ databases">
        <title>Genomics, taxonomy and metabolism of representatives of sulfur bacteria of the genus Thiothrix: Thiothrix fructosivorans QT, Thiothrix unzii A1T and three new species, Thiothrix subterranea sp. nov., Thiothrix litoralis sp. nov. and 'Candidatus Thiothrix anitrata' sp. nov.</title>
        <authorList>
            <person name="Ravin N.V."/>
            <person name="Smolyakov D."/>
            <person name="Rudenko T.S."/>
            <person name="Mardanov A.V."/>
            <person name="Beletsky A.V."/>
            <person name="Markov N.D."/>
            <person name="Fomenkov A.I."/>
            <person name="Roberts R.J."/>
            <person name="Karnachuk O.V."/>
            <person name="Novikov A."/>
            <person name="Grabovich M.Y."/>
        </authorList>
    </citation>
    <scope>NUCLEOTIDE SEQUENCE [LARGE SCALE GENOMIC DNA]</scope>
    <source>
        <strain evidence="6 7">A52</strain>
    </source>
</reference>
<dbReference type="RefSeq" id="WP_210229713.1">
    <property type="nucleotide sequence ID" value="NZ_CP072800.1"/>
</dbReference>
<feature type="domain" description="Translocation and assembly module TamB C-terminal" evidence="5">
    <location>
        <begin position="760"/>
        <end position="1099"/>
    </location>
</feature>
<name>A0ABX7X7P1_9GAMM</name>
<evidence type="ECO:0000256" key="1">
    <source>
        <dbReference type="ARBA" id="ARBA00004167"/>
    </source>
</evidence>
<dbReference type="InterPro" id="IPR007452">
    <property type="entry name" value="TamB_C"/>
</dbReference>
<accession>A0ABX7X7P1</accession>
<evidence type="ECO:0000256" key="4">
    <source>
        <dbReference type="ARBA" id="ARBA00023136"/>
    </source>
</evidence>
<organism evidence="6 7">
    <name type="scientific">Candidatus Thiothrix anitrata</name>
    <dbReference type="NCBI Taxonomy" id="2823902"/>
    <lineage>
        <taxon>Bacteria</taxon>
        <taxon>Pseudomonadati</taxon>
        <taxon>Pseudomonadota</taxon>
        <taxon>Gammaproteobacteria</taxon>
        <taxon>Thiotrichales</taxon>
        <taxon>Thiotrichaceae</taxon>
        <taxon>Thiothrix</taxon>
    </lineage>
</organism>
<evidence type="ECO:0000259" key="5">
    <source>
        <dbReference type="Pfam" id="PF04357"/>
    </source>
</evidence>
<keyword evidence="4" id="KW-0472">Membrane</keyword>
<proteinExistence type="predicted"/>
<evidence type="ECO:0000256" key="2">
    <source>
        <dbReference type="ARBA" id="ARBA00022692"/>
    </source>
</evidence>
<keyword evidence="2" id="KW-0812">Transmembrane</keyword>
<keyword evidence="7" id="KW-1185">Reference proteome</keyword>
<dbReference type="PANTHER" id="PTHR36985">
    <property type="entry name" value="TRANSLOCATION AND ASSEMBLY MODULE SUBUNIT TAMB"/>
    <property type="match status" value="1"/>
</dbReference>
<sequence length="1107" mass="119020">MKRWLHYLLIHPLAAVLLVLLLLLVAMVLLATSGGGTRLLASAAQRVVPDLVLEGVDGALIHDLSVQRAQWQDAGTQVAMHEISLQHQMDLGAPLVWQVERLQVGKLVIRLPAESTDEAEASAFTPPNVLLPFKINAEDVSIKTLEIWQGDKPLRFREVRLVGNTGDGALHLDKLQAQFHDADGKVDLTAQGDVGLRKPHALDVQLTVDSAHGAWGVGNSTLQFGGELQRYRINADVDWQYAQYSRYRASLQGDGTFNALQVESLKLNGKAGDVTLTGKLDWEDRLRWDATLTGTKLNPESFSKDMSGSLNVALTSQGQWAAGKLQLTLDVTQLQGRLREYPVDAKGKAAWDGKQLQLEKVTAQVGNNQLQAEGGVGEVLDLRWKIDANNLATAWKGLEGSLKGAGTLQGTLAKPQLQAELKGNKLRYQDYRLGAVDAQISQSGEVYTLKADAQDFRSGDTLLKTLKLDGKGTLENHNVSAQLVHAEGKAEFAASGAWQNQQWRGTVQNLALRDTAAGDWTMANAVKLEASATAANSSEICLVSRGSRACGKPTWSSEQGMTLVGNVQQIPLLMLRPWLPEDLSSDGSVSADYRFEQRGGRPVANASVRLSDGSMTLRGEKGKSETVRYTNARADLSLNDRQLKGKAQADLSGYGTLRADGGLTLSPQDGNHRINARLAATLPDIAWLERLSPQIERLQGGITADLQISGALSKPSVAGAVRLTNGQVHLSEAGVTLEAINAVMQASGNERATLTGTLRAGQGVLNANGSLSLADLPRWRADVSLQGDNLKLMDTHEVQAWFSPRLQFQVSPGSVAVTGDVAIPQAVVNLREIPPTASVRSSDVVIVGRRAAARPSGVLVKDAPLDIQPNVSITLGDKVKFNGFGLDARLEGRLRVLRTRQDVVAEGVLSVVDGLYKAYGQNLAIERGRLLFNGPLDNPGLDVRAVREVEGGDIKVGMALVGTVRKPESTLFSSPQQTQSDTLSYLLTGRAMAGLSGDQSSLLVDAVTQLGVAGGESLVQQFGGSLGLDNLGLNTKNGDITQSELSLGKRLGPRLYVRYIVSLFDSLQRVAITYQVNKRLQVEVKSGLHQSVDLIYKIDTNKGGLGP</sequence>